<feature type="domain" description="PucR C-terminal helix-turn-helix" evidence="2">
    <location>
        <begin position="421"/>
        <end position="479"/>
    </location>
</feature>
<reference evidence="4" key="1">
    <citation type="submission" date="2022-10" db="EMBL/GenBank/DDBJ databases">
        <title>The complete genomes of actinobacterial strains from the NBC collection.</title>
        <authorList>
            <person name="Joergensen T.S."/>
            <person name="Alvarez Arevalo M."/>
            <person name="Sterndorff E.B."/>
            <person name="Faurdal D."/>
            <person name="Vuksanovic O."/>
            <person name="Mourched A.-S."/>
            <person name="Charusanti P."/>
            <person name="Shaw S."/>
            <person name="Blin K."/>
            <person name="Weber T."/>
        </authorList>
    </citation>
    <scope>NUCLEOTIDE SEQUENCE</scope>
    <source>
        <strain evidence="4">NBC_00119</strain>
    </source>
</reference>
<dbReference type="InterPro" id="IPR025736">
    <property type="entry name" value="PucR_C-HTH_dom"/>
</dbReference>
<protein>
    <submittedName>
        <fullName evidence="4">Helix-turn-helix domain-containing protein</fullName>
    </submittedName>
</protein>
<proteinExistence type="inferred from homology"/>
<accession>A0AAU1UIK8</accession>
<dbReference type="InterPro" id="IPR051448">
    <property type="entry name" value="CdaR-like_regulators"/>
</dbReference>
<dbReference type="Gene3D" id="1.10.10.2840">
    <property type="entry name" value="PucR C-terminal helix-turn-helix domain"/>
    <property type="match status" value="1"/>
</dbReference>
<dbReference type="PANTHER" id="PTHR33744">
    <property type="entry name" value="CARBOHYDRATE DIACID REGULATOR"/>
    <property type="match status" value="1"/>
</dbReference>
<feature type="domain" description="CdaR GGDEF-like" evidence="3">
    <location>
        <begin position="233"/>
        <end position="367"/>
    </location>
</feature>
<dbReference type="InterPro" id="IPR042070">
    <property type="entry name" value="PucR_C-HTH_sf"/>
</dbReference>
<evidence type="ECO:0000259" key="2">
    <source>
        <dbReference type="Pfam" id="PF13556"/>
    </source>
</evidence>
<name>A0AAU1UIK8_9ACTN</name>
<organism evidence="4">
    <name type="scientific">Streptomyces sp. NBC_00119</name>
    <dbReference type="NCBI Taxonomy" id="2975659"/>
    <lineage>
        <taxon>Bacteria</taxon>
        <taxon>Bacillati</taxon>
        <taxon>Actinomycetota</taxon>
        <taxon>Actinomycetes</taxon>
        <taxon>Kitasatosporales</taxon>
        <taxon>Streptomycetaceae</taxon>
        <taxon>Streptomyces</taxon>
    </lineage>
</organism>
<evidence type="ECO:0000259" key="3">
    <source>
        <dbReference type="Pfam" id="PF17853"/>
    </source>
</evidence>
<evidence type="ECO:0000313" key="4">
    <source>
        <dbReference type="EMBL" id="WTS16710.1"/>
    </source>
</evidence>
<dbReference type="Pfam" id="PF13556">
    <property type="entry name" value="HTH_30"/>
    <property type="match status" value="1"/>
</dbReference>
<sequence>MPRLVDLLSAPGLDALRPLAGPLDATEITGIRLEPRADGLAAVPAGTVAVLLAPVPDHLLDVAVRDAAAAGAAALVLRGGEQVAGDIAVQALAERGRIAVLTTDGDLAALVVAVDRAVAGDSADALARIGAAARELASAAGDPERAAAIAARLLGTPVERRAAGPGEEGASAAGPDGEVRLAAAAQPGHPGTAIRSVLALAALTAAGGGHGDVPVRSRGHLLAELLVAPQDQTARLAARGRTIGLPVDGRHIALRIEAAALPAADRYRLLDTVLPRTLTDVRQHADGHVPDGVHWNAALVDDALVLLGTWPTDPGAPGRRKALALARRAVDRLRRLHPEADLRGGVGAPHRGPLGIRTSAREARAALLKPATADTAPVTAHDAAGLDRMLLEWYASDTAREAVDELLAPVSELGPDRADPLLRTLQAYLDHNNSPARAAEELHLHRNAVGARIRRITDLTGADLTDPETRLALQLACRARLSAPPGPA</sequence>
<evidence type="ECO:0000256" key="1">
    <source>
        <dbReference type="ARBA" id="ARBA00006754"/>
    </source>
</evidence>
<dbReference type="Pfam" id="PF17853">
    <property type="entry name" value="GGDEF_2"/>
    <property type="match status" value="1"/>
</dbReference>
<dbReference type="PANTHER" id="PTHR33744:SF1">
    <property type="entry name" value="DNA-BINDING TRANSCRIPTIONAL ACTIVATOR ADER"/>
    <property type="match status" value="1"/>
</dbReference>
<gene>
    <name evidence="4" type="ORF">OHU69_40025</name>
</gene>
<dbReference type="AlphaFoldDB" id="A0AAU1UIK8"/>
<dbReference type="EMBL" id="CP108195">
    <property type="protein sequence ID" value="WTS16710.1"/>
    <property type="molecule type" value="Genomic_DNA"/>
</dbReference>
<comment type="similarity">
    <text evidence="1">Belongs to the CdaR family.</text>
</comment>
<dbReference type="InterPro" id="IPR041522">
    <property type="entry name" value="CdaR_GGDEF"/>
</dbReference>